<keyword evidence="3" id="KW-1185">Reference proteome</keyword>
<dbReference type="Proteomes" id="UP000197468">
    <property type="component" value="Unassembled WGS sequence"/>
</dbReference>
<sequence length="209" mass="23965">MPQIPASQFDRLLQQDMPAFVDKTLAVVRESHPTYRQTDDMLRGSIRGGFKRALLHGLTTDEQLMAYVLVMFASAPNFDQHPLVARVLGDQRFSIEERWERLFEEDFDDVWGEIAEPDFYDGEYWNDPTLPKAKPLGPDEQPTADDWAELVVGLKQSRGPAPYPPATRQELDQARQDLVDAIKKRRETTPQEWEAKAREAAKGLSQKRP</sequence>
<evidence type="ECO:0000313" key="2">
    <source>
        <dbReference type="EMBL" id="OWQ84465.1"/>
    </source>
</evidence>
<dbReference type="RefSeq" id="WP_088387772.1">
    <property type="nucleotide sequence ID" value="NZ_NIOF01000016.1"/>
</dbReference>
<evidence type="ECO:0000313" key="3">
    <source>
        <dbReference type="Proteomes" id="UP000197468"/>
    </source>
</evidence>
<dbReference type="EMBL" id="NIOF01000016">
    <property type="protein sequence ID" value="OWQ84465.1"/>
    <property type="molecule type" value="Genomic_DNA"/>
</dbReference>
<proteinExistence type="predicted"/>
<feature type="region of interest" description="Disordered" evidence="1">
    <location>
        <begin position="155"/>
        <end position="209"/>
    </location>
</feature>
<dbReference type="OrthoDB" id="9150129at2"/>
<accession>A0A246IW64</accession>
<feature type="compositionally biased region" description="Basic and acidic residues" evidence="1">
    <location>
        <begin position="169"/>
        <end position="201"/>
    </location>
</feature>
<dbReference type="AlphaFoldDB" id="A0A246IW64"/>
<gene>
    <name evidence="2" type="ORF">CDN99_24560</name>
</gene>
<evidence type="ECO:0000256" key="1">
    <source>
        <dbReference type="SAM" id="MobiDB-lite"/>
    </source>
</evidence>
<comment type="caution">
    <text evidence="2">The sequence shown here is derived from an EMBL/GenBank/DDBJ whole genome shotgun (WGS) entry which is preliminary data.</text>
</comment>
<organism evidence="2 3">
    <name type="scientific">Roseateles aquatilis</name>
    <dbReference type="NCBI Taxonomy" id="431061"/>
    <lineage>
        <taxon>Bacteria</taxon>
        <taxon>Pseudomonadati</taxon>
        <taxon>Pseudomonadota</taxon>
        <taxon>Betaproteobacteria</taxon>
        <taxon>Burkholderiales</taxon>
        <taxon>Sphaerotilaceae</taxon>
        <taxon>Roseateles</taxon>
    </lineage>
</organism>
<reference evidence="2 3" key="1">
    <citation type="journal article" date="2008" name="Int. J. Syst. Evol. Microbiol.">
        <title>Description of Roseateles aquatilis sp. nov. and Roseateles terrae sp. nov., in the class Betaproteobacteria, and emended description of the genus Roseateles.</title>
        <authorList>
            <person name="Gomila M."/>
            <person name="Bowien B."/>
            <person name="Falsen E."/>
            <person name="Moore E.R."/>
            <person name="Lalucat J."/>
        </authorList>
    </citation>
    <scope>NUCLEOTIDE SEQUENCE [LARGE SCALE GENOMIC DNA]</scope>
    <source>
        <strain evidence="2 3">CCUG 48205</strain>
    </source>
</reference>
<protein>
    <submittedName>
        <fullName evidence="2">Uncharacterized protein</fullName>
    </submittedName>
</protein>
<name>A0A246IW64_9BURK</name>